<keyword evidence="3 6" id="KW-1133">Transmembrane helix</keyword>
<feature type="transmembrane region" description="Helical" evidence="6">
    <location>
        <begin position="136"/>
        <end position="155"/>
    </location>
</feature>
<comment type="similarity">
    <text evidence="5">Belongs to the SAT4 family.</text>
</comment>
<comment type="caution">
    <text evidence="8">The sequence shown here is derived from an EMBL/GenBank/DDBJ whole genome shotgun (WGS) entry which is preliminary data.</text>
</comment>
<evidence type="ECO:0000256" key="3">
    <source>
        <dbReference type="ARBA" id="ARBA00022989"/>
    </source>
</evidence>
<dbReference type="InterPro" id="IPR052337">
    <property type="entry name" value="SAT4-like"/>
</dbReference>
<feature type="transmembrane region" description="Helical" evidence="6">
    <location>
        <begin position="24"/>
        <end position="45"/>
    </location>
</feature>
<evidence type="ECO:0000256" key="6">
    <source>
        <dbReference type="SAM" id="Phobius"/>
    </source>
</evidence>
<keyword evidence="2 6" id="KW-0812">Transmembrane</keyword>
<dbReference type="Proteomes" id="UP000799429">
    <property type="component" value="Unassembled WGS sequence"/>
</dbReference>
<feature type="transmembrane region" description="Helical" evidence="6">
    <location>
        <begin position="188"/>
        <end position="213"/>
    </location>
</feature>
<accession>A0A9P4S7H7</accession>
<dbReference type="PANTHER" id="PTHR33048:SF47">
    <property type="entry name" value="INTEGRAL MEMBRANE PROTEIN-RELATED"/>
    <property type="match status" value="1"/>
</dbReference>
<sequence>MAGLSPDEFSYQKTHIHQDQGPKIIGISTFLVILTSVAVVSRFIARRSRNMRYGWDDWLCVPALILIIGMCALNVISIPFGLGKHLLATDPAKTYKILQIGWILSLFYTLSHFFIKMAILSCYIRIFTLNIRWFKYTVYTMMFYVSAWTISLFVVELTKCRPISYFWESRNISRRLPAVGRCTNNNDLAIISTAALNTVGDIALLVLPITVLWRLNFSKKTKLGVIGIFCFGIFACIASMLRLIYTVKLFEHTIDITWHMVNLYLWTSIEAAIGILCACFPVIGPLLATLGRNVIALVGKPGEDSTSMDMSKIPDGSRYSNIRRWPKSKQEPEKLLDFVYPLNAKNGGSARTDEYIVYTSLKTSPV</sequence>
<evidence type="ECO:0000313" key="9">
    <source>
        <dbReference type="Proteomes" id="UP000799429"/>
    </source>
</evidence>
<feature type="transmembrane region" description="Helical" evidence="6">
    <location>
        <begin position="265"/>
        <end position="290"/>
    </location>
</feature>
<evidence type="ECO:0000256" key="2">
    <source>
        <dbReference type="ARBA" id="ARBA00022692"/>
    </source>
</evidence>
<comment type="subcellular location">
    <subcellularLocation>
        <location evidence="1">Membrane</location>
        <topology evidence="1">Multi-pass membrane protein</topology>
    </subcellularLocation>
</comment>
<dbReference type="EMBL" id="MU006103">
    <property type="protein sequence ID" value="KAF2836600.1"/>
    <property type="molecule type" value="Genomic_DNA"/>
</dbReference>
<name>A0A9P4S7H7_9PEZI</name>
<keyword evidence="9" id="KW-1185">Reference proteome</keyword>
<gene>
    <name evidence="8" type="ORF">M501DRAFT_979939</name>
</gene>
<dbReference type="AlphaFoldDB" id="A0A9P4S7H7"/>
<proteinExistence type="inferred from homology"/>
<dbReference type="PANTHER" id="PTHR33048">
    <property type="entry name" value="PTH11-LIKE INTEGRAL MEMBRANE PROTEIN (AFU_ORTHOLOGUE AFUA_5G11245)"/>
    <property type="match status" value="1"/>
</dbReference>
<feature type="domain" description="Rhodopsin" evidence="7">
    <location>
        <begin position="42"/>
        <end position="288"/>
    </location>
</feature>
<evidence type="ECO:0000256" key="5">
    <source>
        <dbReference type="ARBA" id="ARBA00038359"/>
    </source>
</evidence>
<dbReference type="Pfam" id="PF20684">
    <property type="entry name" value="Fung_rhodopsin"/>
    <property type="match status" value="1"/>
</dbReference>
<feature type="transmembrane region" description="Helical" evidence="6">
    <location>
        <begin position="100"/>
        <end position="124"/>
    </location>
</feature>
<evidence type="ECO:0000259" key="7">
    <source>
        <dbReference type="Pfam" id="PF20684"/>
    </source>
</evidence>
<keyword evidence="4 6" id="KW-0472">Membrane</keyword>
<dbReference type="InterPro" id="IPR049326">
    <property type="entry name" value="Rhodopsin_dom_fungi"/>
</dbReference>
<reference evidence="8" key="1">
    <citation type="journal article" date="2020" name="Stud. Mycol.">
        <title>101 Dothideomycetes genomes: a test case for predicting lifestyles and emergence of pathogens.</title>
        <authorList>
            <person name="Haridas S."/>
            <person name="Albert R."/>
            <person name="Binder M."/>
            <person name="Bloem J."/>
            <person name="Labutti K."/>
            <person name="Salamov A."/>
            <person name="Andreopoulos B."/>
            <person name="Baker S."/>
            <person name="Barry K."/>
            <person name="Bills G."/>
            <person name="Bluhm B."/>
            <person name="Cannon C."/>
            <person name="Castanera R."/>
            <person name="Culley D."/>
            <person name="Daum C."/>
            <person name="Ezra D."/>
            <person name="Gonzalez J."/>
            <person name="Henrissat B."/>
            <person name="Kuo A."/>
            <person name="Liang C."/>
            <person name="Lipzen A."/>
            <person name="Lutzoni F."/>
            <person name="Magnuson J."/>
            <person name="Mondo S."/>
            <person name="Nolan M."/>
            <person name="Ohm R."/>
            <person name="Pangilinan J."/>
            <person name="Park H.-J."/>
            <person name="Ramirez L."/>
            <person name="Alfaro M."/>
            <person name="Sun H."/>
            <person name="Tritt A."/>
            <person name="Yoshinaga Y."/>
            <person name="Zwiers L.-H."/>
            <person name="Turgeon B."/>
            <person name="Goodwin S."/>
            <person name="Spatafora J."/>
            <person name="Crous P."/>
            <person name="Grigoriev I."/>
        </authorList>
    </citation>
    <scope>NUCLEOTIDE SEQUENCE</scope>
    <source>
        <strain evidence="8">CBS 101060</strain>
    </source>
</reference>
<evidence type="ECO:0000313" key="8">
    <source>
        <dbReference type="EMBL" id="KAF2836600.1"/>
    </source>
</evidence>
<dbReference type="GO" id="GO:0016020">
    <property type="term" value="C:membrane"/>
    <property type="evidence" value="ECO:0007669"/>
    <property type="project" value="UniProtKB-SubCell"/>
</dbReference>
<dbReference type="OrthoDB" id="5417844at2759"/>
<evidence type="ECO:0000256" key="4">
    <source>
        <dbReference type="ARBA" id="ARBA00023136"/>
    </source>
</evidence>
<feature type="transmembrane region" description="Helical" evidence="6">
    <location>
        <begin position="225"/>
        <end position="245"/>
    </location>
</feature>
<protein>
    <recommendedName>
        <fullName evidence="7">Rhodopsin domain-containing protein</fullName>
    </recommendedName>
</protein>
<evidence type="ECO:0000256" key="1">
    <source>
        <dbReference type="ARBA" id="ARBA00004141"/>
    </source>
</evidence>
<organism evidence="8 9">
    <name type="scientific">Patellaria atrata CBS 101060</name>
    <dbReference type="NCBI Taxonomy" id="1346257"/>
    <lineage>
        <taxon>Eukaryota</taxon>
        <taxon>Fungi</taxon>
        <taxon>Dikarya</taxon>
        <taxon>Ascomycota</taxon>
        <taxon>Pezizomycotina</taxon>
        <taxon>Dothideomycetes</taxon>
        <taxon>Dothideomycetes incertae sedis</taxon>
        <taxon>Patellariales</taxon>
        <taxon>Patellariaceae</taxon>
        <taxon>Patellaria</taxon>
    </lineage>
</organism>
<feature type="transmembrane region" description="Helical" evidence="6">
    <location>
        <begin position="57"/>
        <end position="80"/>
    </location>
</feature>